<dbReference type="Proteomes" id="UP000001302">
    <property type="component" value="Chromosome"/>
</dbReference>
<gene>
    <name evidence="7" type="ordered locus">PB2503_11289</name>
</gene>
<reference evidence="8" key="1">
    <citation type="submission" date="2010-08" db="EMBL/GenBank/DDBJ databases">
        <title>Genome sequence of Parvularcula bermudensis HTCC2503.</title>
        <authorList>
            <person name="Kang D.-M."/>
            <person name="Oh H.-M."/>
            <person name="Cho J.-C."/>
        </authorList>
    </citation>
    <scope>NUCLEOTIDE SEQUENCE [LARGE SCALE GENOMIC DNA]</scope>
    <source>
        <strain evidence="8">ATCC BAA-594 / HTCC2503 / KCTC 12087</strain>
    </source>
</reference>
<accession>E0TC47</accession>
<keyword evidence="8" id="KW-1185">Reference proteome</keyword>
<organism evidence="7 8">
    <name type="scientific">Parvularcula bermudensis (strain ATCC BAA-594 / HTCC2503 / KCTC 12087)</name>
    <dbReference type="NCBI Taxonomy" id="314260"/>
    <lineage>
        <taxon>Bacteria</taxon>
        <taxon>Pseudomonadati</taxon>
        <taxon>Pseudomonadota</taxon>
        <taxon>Alphaproteobacteria</taxon>
        <taxon>Parvularculales</taxon>
        <taxon>Parvularculaceae</taxon>
        <taxon>Parvularcula</taxon>
    </lineage>
</organism>
<dbReference type="RefSeq" id="WP_013301279.1">
    <property type="nucleotide sequence ID" value="NC_014414.1"/>
</dbReference>
<dbReference type="HOGENOM" id="CLU_022017_5_4_5"/>
<evidence type="ECO:0000313" key="7">
    <source>
        <dbReference type="EMBL" id="ADM10305.1"/>
    </source>
</evidence>
<dbReference type="PANTHER" id="PTHR30250:SF11">
    <property type="entry name" value="O-ANTIGEN TRANSPORTER-RELATED"/>
    <property type="match status" value="1"/>
</dbReference>
<reference evidence="7 8" key="2">
    <citation type="journal article" date="2011" name="J. Bacteriol.">
        <title>Complete genome sequence of strain HTCC2503T of Parvularcula bermudensis, the type species of the order "Parvularculales" in the class Alphaproteobacteria.</title>
        <authorList>
            <person name="Oh H.M."/>
            <person name="Kang I."/>
            <person name="Vergin K.L."/>
            <person name="Kang D."/>
            <person name="Rhee K.H."/>
            <person name="Giovannoni S.J."/>
            <person name="Cho J.C."/>
        </authorList>
    </citation>
    <scope>NUCLEOTIDE SEQUENCE [LARGE SCALE GENOMIC DNA]</scope>
    <source>
        <strain evidence="8">ATCC BAA-594 / HTCC2503 / KCTC 12087</strain>
    </source>
</reference>
<evidence type="ECO:0000256" key="1">
    <source>
        <dbReference type="ARBA" id="ARBA00004651"/>
    </source>
</evidence>
<keyword evidence="2" id="KW-1003">Cell membrane</keyword>
<feature type="transmembrane region" description="Helical" evidence="6">
    <location>
        <begin position="101"/>
        <end position="124"/>
    </location>
</feature>
<comment type="subcellular location">
    <subcellularLocation>
        <location evidence="1">Cell membrane</location>
        <topology evidence="1">Multi-pass membrane protein</topology>
    </subcellularLocation>
</comment>
<dbReference type="OrthoDB" id="5785171at2"/>
<keyword evidence="3 6" id="KW-0812">Transmembrane</keyword>
<dbReference type="AlphaFoldDB" id="E0TC47"/>
<dbReference type="PANTHER" id="PTHR30250">
    <property type="entry name" value="PST FAMILY PREDICTED COLANIC ACID TRANSPORTER"/>
    <property type="match status" value="1"/>
</dbReference>
<feature type="transmembrane region" description="Helical" evidence="6">
    <location>
        <begin position="33"/>
        <end position="53"/>
    </location>
</feature>
<evidence type="ECO:0000256" key="6">
    <source>
        <dbReference type="SAM" id="Phobius"/>
    </source>
</evidence>
<feature type="transmembrane region" description="Helical" evidence="6">
    <location>
        <begin position="136"/>
        <end position="161"/>
    </location>
</feature>
<dbReference type="Pfam" id="PF01943">
    <property type="entry name" value="Polysacc_synt"/>
    <property type="match status" value="1"/>
</dbReference>
<evidence type="ECO:0000256" key="2">
    <source>
        <dbReference type="ARBA" id="ARBA00022475"/>
    </source>
</evidence>
<dbReference type="STRING" id="314260.PB2503_11289"/>
<sequence>MTAPPSSPGEPSSGRYALSAAMSRVLGSGIGMLLVRFGNMGLGLLVVVILARGLGTETYGAYAFAFAVAQLLALPATMGMPTLVLRETARASTDARLPTGLIGWAFILTLMIGTFLVLICYALSQLFGIDIGGETLLLPAAALVATLMGLLALGNAVINGVRRPLYASLSDALVRPALFLAFIPLALAASPPTAQAAMAAHIAALLLAAIATYVGAGLFLRYLRKKGHQLDRSRTVGSWLRSLLPLSLSTGISVLNRRLDILMVGLFVGPGPVALYAVANQIASLAVVGQTIVNSQLSPRLAGALARKDKAASQRLVAFAALASTGLSLGALGGIVVLGGWAINVLFGPDYSDALPILLILAASQLVTSTLGPTALCLNMGGLERLTLRASIIGTLLNIVINLPLVLTLGPAGAALGTLIAQSVMQLLMMRSVRDHLSLDTTIRTVGLLVTPRTKKG</sequence>
<evidence type="ECO:0000256" key="5">
    <source>
        <dbReference type="ARBA" id="ARBA00023136"/>
    </source>
</evidence>
<proteinExistence type="predicted"/>
<keyword evidence="4 6" id="KW-1133">Transmembrane helix</keyword>
<evidence type="ECO:0000256" key="3">
    <source>
        <dbReference type="ARBA" id="ARBA00022692"/>
    </source>
</evidence>
<feature type="transmembrane region" description="Helical" evidence="6">
    <location>
        <begin position="202"/>
        <end position="223"/>
    </location>
</feature>
<evidence type="ECO:0000256" key="4">
    <source>
        <dbReference type="ARBA" id="ARBA00022989"/>
    </source>
</evidence>
<feature type="transmembrane region" description="Helical" evidence="6">
    <location>
        <begin position="316"/>
        <end position="343"/>
    </location>
</feature>
<dbReference type="KEGG" id="pbr:PB2503_11289"/>
<dbReference type="InterPro" id="IPR002797">
    <property type="entry name" value="Polysacc_synth"/>
</dbReference>
<dbReference type="EMBL" id="CP002156">
    <property type="protein sequence ID" value="ADM10305.1"/>
    <property type="molecule type" value="Genomic_DNA"/>
</dbReference>
<feature type="transmembrane region" description="Helical" evidence="6">
    <location>
        <begin position="59"/>
        <end position="80"/>
    </location>
</feature>
<evidence type="ECO:0000313" key="8">
    <source>
        <dbReference type="Proteomes" id="UP000001302"/>
    </source>
</evidence>
<dbReference type="InterPro" id="IPR050833">
    <property type="entry name" value="Poly_Biosynth_Transport"/>
</dbReference>
<name>E0TC47_PARBH</name>
<dbReference type="eggNOG" id="COG2244">
    <property type="taxonomic scope" value="Bacteria"/>
</dbReference>
<keyword evidence="5 6" id="KW-0472">Membrane</keyword>
<dbReference type="GO" id="GO:0005886">
    <property type="term" value="C:plasma membrane"/>
    <property type="evidence" value="ECO:0007669"/>
    <property type="project" value="UniProtKB-SubCell"/>
</dbReference>
<feature type="transmembrane region" description="Helical" evidence="6">
    <location>
        <begin position="355"/>
        <end position="379"/>
    </location>
</feature>
<protein>
    <submittedName>
        <fullName evidence="7">Uncharacterized protein</fullName>
    </submittedName>
</protein>